<feature type="compositionally biased region" description="Polar residues" evidence="1">
    <location>
        <begin position="190"/>
        <end position="207"/>
    </location>
</feature>
<feature type="region of interest" description="Disordered" evidence="1">
    <location>
        <begin position="805"/>
        <end position="895"/>
    </location>
</feature>
<dbReference type="AlphaFoldDB" id="A0A0C9WC34"/>
<feature type="compositionally biased region" description="Pro residues" evidence="1">
    <location>
        <begin position="861"/>
        <end position="873"/>
    </location>
</feature>
<gene>
    <name evidence="2" type="ORF">HYDPIDRAFT_42428</name>
</gene>
<feature type="compositionally biased region" description="Basic and acidic residues" evidence="1">
    <location>
        <begin position="720"/>
        <end position="736"/>
    </location>
</feature>
<feature type="compositionally biased region" description="Pro residues" evidence="1">
    <location>
        <begin position="447"/>
        <end position="457"/>
    </location>
</feature>
<organism evidence="2 3">
    <name type="scientific">Hydnomerulius pinastri MD-312</name>
    <dbReference type="NCBI Taxonomy" id="994086"/>
    <lineage>
        <taxon>Eukaryota</taxon>
        <taxon>Fungi</taxon>
        <taxon>Dikarya</taxon>
        <taxon>Basidiomycota</taxon>
        <taxon>Agaricomycotina</taxon>
        <taxon>Agaricomycetes</taxon>
        <taxon>Agaricomycetidae</taxon>
        <taxon>Boletales</taxon>
        <taxon>Boletales incertae sedis</taxon>
        <taxon>Leucogyrophana</taxon>
    </lineage>
</organism>
<name>A0A0C9WC34_9AGAM</name>
<feature type="region of interest" description="Disordered" evidence="1">
    <location>
        <begin position="556"/>
        <end position="792"/>
    </location>
</feature>
<accession>A0A0C9WC34</accession>
<feature type="compositionally biased region" description="Basic residues" evidence="1">
    <location>
        <begin position="59"/>
        <end position="68"/>
    </location>
</feature>
<feature type="compositionally biased region" description="Low complexity" evidence="1">
    <location>
        <begin position="1138"/>
        <end position="1148"/>
    </location>
</feature>
<feature type="compositionally biased region" description="Polar residues" evidence="1">
    <location>
        <begin position="691"/>
        <end position="705"/>
    </location>
</feature>
<feature type="region of interest" description="Disordered" evidence="1">
    <location>
        <begin position="1"/>
        <end position="68"/>
    </location>
</feature>
<keyword evidence="3" id="KW-1185">Reference proteome</keyword>
<dbReference type="HOGENOM" id="CLU_275954_0_0_1"/>
<feature type="compositionally biased region" description="Polar residues" evidence="1">
    <location>
        <begin position="987"/>
        <end position="1005"/>
    </location>
</feature>
<feature type="compositionally biased region" description="Polar residues" evidence="1">
    <location>
        <begin position="220"/>
        <end position="234"/>
    </location>
</feature>
<feature type="compositionally biased region" description="Basic and acidic residues" evidence="1">
    <location>
        <begin position="1124"/>
        <end position="1137"/>
    </location>
</feature>
<feature type="compositionally biased region" description="Low complexity" evidence="1">
    <location>
        <begin position="557"/>
        <end position="568"/>
    </location>
</feature>
<feature type="compositionally biased region" description="Basic residues" evidence="1">
    <location>
        <begin position="128"/>
        <end position="139"/>
    </location>
</feature>
<evidence type="ECO:0000256" key="1">
    <source>
        <dbReference type="SAM" id="MobiDB-lite"/>
    </source>
</evidence>
<feature type="compositionally biased region" description="Polar residues" evidence="1">
    <location>
        <begin position="1096"/>
        <end position="1107"/>
    </location>
</feature>
<feature type="compositionally biased region" description="Polar residues" evidence="1">
    <location>
        <begin position="318"/>
        <end position="331"/>
    </location>
</feature>
<feature type="compositionally biased region" description="Acidic residues" evidence="1">
    <location>
        <begin position="40"/>
        <end position="54"/>
    </location>
</feature>
<feature type="region of interest" description="Disordered" evidence="1">
    <location>
        <begin position="118"/>
        <end position="537"/>
    </location>
</feature>
<sequence length="1155" mass="122271">MERVVEGRWPWPGGEMSPSASEYDYSESASDAASERCEDVDVDVDDSMDMDVDVDGEKRRRKKRRIGKKKKVVDLGPLVGVKRGFRTRERVPMSGGWCGVEVVPSSLAAFPELEGVMDGEDEDEVVGKAKKRKTKGAKGKGKERAMDVDDPTALSNSTTKDDDMEVDASSSTLEHTLPPRMRKPWVQPAAGSSKSTPDLPSRDQQQGPEKAEVWGWRSPPGTNGESPLSAGTTGSEKHGQKETGMVEGTVGVSGDEGTDEQETEFDTETEADGVDDTQQMPPPPMPASLDPTTVSSLAHAYSRSASPRVPVHWEKNSSPRVSASWISPQLPTSTSTSTSTARMIQPQNQGTQLGAPATSHSSAPWSSAVQSQQTNTSSAATLSAHTPAQMQSLSRTQGQPHPNAQLPPPTISPSTPFSKLSLHSPDGAPLSPHTSALFASGEALIPPEQPMTSPPPRKPSKPLHVHPQNEASAPTPVSVPVVRIESPTGETMRDTPAEAQHQRKSPPEERLDDENKRMSSAEPHRVRFTSPEVLNGLPALRGRAIVGDNEDAEVDVVGEVGEVAGLGAQDPATREDEHLDAQSEAMDVDVDVAGDKPSDETSGSSPNSDDHVQEAQNHVAESHMPPTDDQRPNQDSNDLPAASHSHPPQALMSPRSQADALSPAQTISTPADGYASDDDTSLVSPGPDPSSYPQTTHSGPGTQQPAREPSPPPPPKVKMSLKDFALRKKKQREEMAAKASMSPMSADGSGLPPSPNVDGKRELAIDGAGGRDEKADNTTDVVNGQDAEMSDGMETFVKEAHVDAGLNGNGMNVEVNGARDEAVSTPRNTQPLPQHQQASPEEHKATDTPIIAPSLDVTLASPPPTRPPTPPPRASSETTKVQTHTQINGRTDPAPITLKAKVEIMDGVMPSGLVGADDHAPDVVSFAPEPPPPPLTSKQANDIGIVKGSAAGASAPTSTPSTPSASTPFLSSRSTSIMSVPAPSHSHPLSQPYSHPSSTNIQPSRRASHEDGEIPSSTPPKTYLPRSHTPPTQPRSFHVPHPPSPSFTPVSSSSTAPSRRPPPPPLSRSPLSNAPGPGPSTISSRPLPSGPRALRGSTSQPLANSYAPSRPPYVGSQYIPRGPSADRDRTDWDRDRQWAASSRSRGRAGSSGWGR</sequence>
<protein>
    <submittedName>
        <fullName evidence="2">Uncharacterized protein</fullName>
    </submittedName>
</protein>
<reference evidence="2 3" key="1">
    <citation type="submission" date="2014-04" db="EMBL/GenBank/DDBJ databases">
        <title>Evolutionary Origins and Diversification of the Mycorrhizal Mutualists.</title>
        <authorList>
            <consortium name="DOE Joint Genome Institute"/>
            <consortium name="Mycorrhizal Genomics Consortium"/>
            <person name="Kohler A."/>
            <person name="Kuo A."/>
            <person name="Nagy L.G."/>
            <person name="Floudas D."/>
            <person name="Copeland A."/>
            <person name="Barry K.W."/>
            <person name="Cichocki N."/>
            <person name="Veneault-Fourrey C."/>
            <person name="LaButti K."/>
            <person name="Lindquist E.A."/>
            <person name="Lipzen A."/>
            <person name="Lundell T."/>
            <person name="Morin E."/>
            <person name="Murat C."/>
            <person name="Riley R."/>
            <person name="Ohm R."/>
            <person name="Sun H."/>
            <person name="Tunlid A."/>
            <person name="Henrissat B."/>
            <person name="Grigoriev I.V."/>
            <person name="Hibbett D.S."/>
            <person name="Martin F."/>
        </authorList>
    </citation>
    <scope>NUCLEOTIDE SEQUENCE [LARGE SCALE GENOMIC DNA]</scope>
    <source>
        <strain evidence="2 3">MD-312</strain>
    </source>
</reference>
<feature type="compositionally biased region" description="Basic and acidic residues" evidence="1">
    <location>
        <begin position="572"/>
        <end position="581"/>
    </location>
</feature>
<feature type="compositionally biased region" description="Polar residues" evidence="1">
    <location>
        <begin position="825"/>
        <end position="839"/>
    </location>
</feature>
<feature type="compositionally biased region" description="Low complexity" evidence="1">
    <location>
        <begin position="1047"/>
        <end position="1058"/>
    </location>
</feature>
<feature type="compositionally biased region" description="Polar residues" evidence="1">
    <location>
        <begin position="875"/>
        <end position="889"/>
    </location>
</feature>
<feature type="compositionally biased region" description="Low complexity" evidence="1">
    <location>
        <begin position="19"/>
        <end position="32"/>
    </location>
</feature>
<feature type="compositionally biased region" description="Low complexity" evidence="1">
    <location>
        <begin position="948"/>
        <end position="968"/>
    </location>
</feature>
<feature type="compositionally biased region" description="Basic and acidic residues" evidence="1">
    <location>
        <begin position="758"/>
        <end position="777"/>
    </location>
</feature>
<feature type="compositionally biased region" description="Polar residues" evidence="1">
    <location>
        <begin position="969"/>
        <end position="978"/>
    </location>
</feature>
<dbReference type="PRINTS" id="PR01217">
    <property type="entry name" value="PRICHEXTENSN"/>
</dbReference>
<evidence type="ECO:0000313" key="3">
    <source>
        <dbReference type="Proteomes" id="UP000053820"/>
    </source>
</evidence>
<dbReference type="EMBL" id="KN839860">
    <property type="protein sequence ID" value="KIJ61716.1"/>
    <property type="molecule type" value="Genomic_DNA"/>
</dbReference>
<dbReference type="OrthoDB" id="79252at2759"/>
<dbReference type="Proteomes" id="UP000053820">
    <property type="component" value="Unassembled WGS sequence"/>
</dbReference>
<feature type="region of interest" description="Disordered" evidence="1">
    <location>
        <begin position="913"/>
        <end position="1155"/>
    </location>
</feature>
<feature type="compositionally biased region" description="Acidic residues" evidence="1">
    <location>
        <begin position="256"/>
        <end position="275"/>
    </location>
</feature>
<feature type="compositionally biased region" description="Basic and acidic residues" evidence="1">
    <location>
        <begin position="505"/>
        <end position="525"/>
    </location>
</feature>
<evidence type="ECO:0000313" key="2">
    <source>
        <dbReference type="EMBL" id="KIJ61716.1"/>
    </source>
</evidence>
<feature type="compositionally biased region" description="Low complexity" evidence="1">
    <location>
        <begin position="471"/>
        <end position="482"/>
    </location>
</feature>
<feature type="compositionally biased region" description="Polar residues" evidence="1">
    <location>
        <begin position="341"/>
        <end position="402"/>
    </location>
</feature>
<proteinExistence type="predicted"/>
<feature type="compositionally biased region" description="Low complexity" evidence="1">
    <location>
        <begin position="737"/>
        <end position="746"/>
    </location>
</feature>